<dbReference type="GO" id="GO:0016740">
    <property type="term" value="F:transferase activity"/>
    <property type="evidence" value="ECO:0007669"/>
    <property type="project" value="UniProtKB-KW"/>
</dbReference>
<evidence type="ECO:0000256" key="4">
    <source>
        <dbReference type="ARBA" id="ARBA00022960"/>
    </source>
</evidence>
<evidence type="ECO:0000313" key="11">
    <source>
        <dbReference type="Proteomes" id="UP000630528"/>
    </source>
</evidence>
<proteinExistence type="inferred from homology"/>
<comment type="pathway">
    <text evidence="1 7">Cell wall biogenesis; peptidoglycan biosynthesis.</text>
</comment>
<dbReference type="InterPro" id="IPR038063">
    <property type="entry name" value="Transpep_catalytic_dom"/>
</dbReference>
<feature type="compositionally biased region" description="Basic residues" evidence="8">
    <location>
        <begin position="23"/>
        <end position="37"/>
    </location>
</feature>
<dbReference type="GO" id="GO:0071555">
    <property type="term" value="P:cell wall organization"/>
    <property type="evidence" value="ECO:0007669"/>
    <property type="project" value="UniProtKB-UniRule"/>
</dbReference>
<sequence length="241" mass="26218">MLLALALVTAPCFASEPHEAHASKPHATKPHATKPHASKSAATKGAHGPLADMGKVRASKDVVQVANWVSYTYDSHRRPFVIVDKKAAQMYVFDGWGRLWNTSPVLIGKAVGDDSAPGVGSKRLSQLKPSEKTTPAGRFEARPGKDNYGKDVVWIDYDAALSMHAIASVSPSERRAERMAMPDPREHRISNGCINLPPRFFSGVLWPTVQKHGAIVYVLPETRTPAQQFGAYDVSGERSPV</sequence>
<reference evidence="10" key="2">
    <citation type="submission" date="2021-01" db="EMBL/GenBank/DDBJ databases">
        <authorList>
            <person name="Kang M."/>
        </authorList>
    </citation>
    <scope>NUCLEOTIDE SEQUENCE</scope>
    <source>
        <strain evidence="10">KACC 17527</strain>
    </source>
</reference>
<dbReference type="GO" id="GO:0009252">
    <property type="term" value="P:peptidoglycan biosynthetic process"/>
    <property type="evidence" value="ECO:0007669"/>
    <property type="project" value="UniProtKB-KW"/>
</dbReference>
<dbReference type="Proteomes" id="UP000630528">
    <property type="component" value="Unassembled WGS sequence"/>
</dbReference>
<comment type="caution">
    <text evidence="10">The sequence shown here is derived from an EMBL/GenBank/DDBJ whole genome shotgun (WGS) entry which is preliminary data.</text>
</comment>
<evidence type="ECO:0000256" key="2">
    <source>
        <dbReference type="ARBA" id="ARBA00005992"/>
    </source>
</evidence>
<evidence type="ECO:0000256" key="3">
    <source>
        <dbReference type="ARBA" id="ARBA00022679"/>
    </source>
</evidence>
<evidence type="ECO:0000256" key="8">
    <source>
        <dbReference type="SAM" id="MobiDB-lite"/>
    </source>
</evidence>
<dbReference type="Gene3D" id="2.40.440.10">
    <property type="entry name" value="L,D-transpeptidase catalytic domain-like"/>
    <property type="match status" value="1"/>
</dbReference>
<name>A0A934WLZ7_9BURK</name>
<evidence type="ECO:0000256" key="1">
    <source>
        <dbReference type="ARBA" id="ARBA00004752"/>
    </source>
</evidence>
<feature type="region of interest" description="Disordered" evidence="8">
    <location>
        <begin position="18"/>
        <end position="51"/>
    </location>
</feature>
<evidence type="ECO:0000256" key="6">
    <source>
        <dbReference type="ARBA" id="ARBA00023316"/>
    </source>
</evidence>
<feature type="region of interest" description="Disordered" evidence="8">
    <location>
        <begin position="115"/>
        <end position="143"/>
    </location>
</feature>
<evidence type="ECO:0000259" key="9">
    <source>
        <dbReference type="PROSITE" id="PS52029"/>
    </source>
</evidence>
<evidence type="ECO:0000256" key="7">
    <source>
        <dbReference type="PROSITE-ProRule" id="PRU01373"/>
    </source>
</evidence>
<feature type="active site" description="Nucleophile" evidence="7">
    <location>
        <position position="193"/>
    </location>
</feature>
<dbReference type="GO" id="GO:0004180">
    <property type="term" value="F:carboxypeptidase activity"/>
    <property type="evidence" value="ECO:0007669"/>
    <property type="project" value="UniProtKB-ARBA"/>
</dbReference>
<keyword evidence="4 7" id="KW-0133">Cell shape</keyword>
<organism evidence="10 11">
    <name type="scientific">Ramlibacter ginsenosidimutans</name>
    <dbReference type="NCBI Taxonomy" id="502333"/>
    <lineage>
        <taxon>Bacteria</taxon>
        <taxon>Pseudomonadati</taxon>
        <taxon>Pseudomonadota</taxon>
        <taxon>Betaproteobacteria</taxon>
        <taxon>Burkholderiales</taxon>
        <taxon>Comamonadaceae</taxon>
        <taxon>Ramlibacter</taxon>
    </lineage>
</organism>
<gene>
    <name evidence="10" type="ORF">JJB11_14355</name>
</gene>
<feature type="active site" description="Proton donor/acceptor" evidence="7">
    <location>
        <position position="164"/>
    </location>
</feature>
<keyword evidence="3" id="KW-0808">Transferase</keyword>
<dbReference type="AlphaFoldDB" id="A0A934WLZ7"/>
<accession>A0A934WLZ7</accession>
<dbReference type="InterPro" id="IPR005490">
    <property type="entry name" value="LD_TPept_cat_dom"/>
</dbReference>
<keyword evidence="11" id="KW-1185">Reference proteome</keyword>
<keyword evidence="5 7" id="KW-0573">Peptidoglycan synthesis</keyword>
<evidence type="ECO:0000313" key="10">
    <source>
        <dbReference type="EMBL" id="MBK6007279.1"/>
    </source>
</evidence>
<evidence type="ECO:0000256" key="5">
    <source>
        <dbReference type="ARBA" id="ARBA00022984"/>
    </source>
</evidence>
<dbReference type="EMBL" id="JAEPWM010000005">
    <property type="protein sequence ID" value="MBK6007279.1"/>
    <property type="molecule type" value="Genomic_DNA"/>
</dbReference>
<protein>
    <submittedName>
        <fullName evidence="10">L,D-transpeptidase</fullName>
    </submittedName>
</protein>
<dbReference type="GO" id="GO:0008360">
    <property type="term" value="P:regulation of cell shape"/>
    <property type="evidence" value="ECO:0007669"/>
    <property type="project" value="UniProtKB-UniRule"/>
</dbReference>
<comment type="similarity">
    <text evidence="2">Belongs to the YkuD family.</text>
</comment>
<reference evidence="10" key="1">
    <citation type="journal article" date="2012" name="J. Microbiol. Biotechnol.">
        <title>Ramlibacter ginsenosidimutans sp. nov., with ginsenoside-converting activity.</title>
        <authorList>
            <person name="Wang L."/>
            <person name="An D.S."/>
            <person name="Kim S.G."/>
            <person name="Jin F.X."/>
            <person name="Kim S.C."/>
            <person name="Lee S.T."/>
            <person name="Im W.T."/>
        </authorList>
    </citation>
    <scope>NUCLEOTIDE SEQUENCE</scope>
    <source>
        <strain evidence="10">KACC 17527</strain>
    </source>
</reference>
<feature type="domain" description="L,D-TPase catalytic" evidence="9">
    <location>
        <begin position="79"/>
        <end position="219"/>
    </location>
</feature>
<keyword evidence="6 7" id="KW-0961">Cell wall biogenesis/degradation</keyword>
<dbReference type="CDD" id="cd16913">
    <property type="entry name" value="YkuD_like"/>
    <property type="match status" value="1"/>
</dbReference>
<dbReference type="PROSITE" id="PS52029">
    <property type="entry name" value="LD_TPASE"/>
    <property type="match status" value="1"/>
</dbReference>